<protein>
    <submittedName>
        <fullName evidence="2">VOC family protein</fullName>
    </submittedName>
</protein>
<proteinExistence type="predicted"/>
<keyword evidence="3" id="KW-1185">Reference proteome</keyword>
<dbReference type="EMBL" id="JBHMFI010000001">
    <property type="protein sequence ID" value="MFB9073336.1"/>
    <property type="molecule type" value="Genomic_DNA"/>
</dbReference>
<dbReference type="Pfam" id="PF00903">
    <property type="entry name" value="Glyoxalase"/>
    <property type="match status" value="1"/>
</dbReference>
<sequence length="122" mass="13090">MGVIGGFPILATADLPRLEAFYRSALGADRTFAFPDGRGAEDYVSLDFDGSKLGIGRVDVVPPEAGSISLWFYVDDLDDAYRRVLAAGGSSVAPPRPTPWGERVAEVRDPDGFLLYLATPPD</sequence>
<comment type="caution">
    <text evidence="2">The sequence shown here is derived from an EMBL/GenBank/DDBJ whole genome shotgun (WGS) entry which is preliminary data.</text>
</comment>
<dbReference type="SUPFAM" id="SSF54593">
    <property type="entry name" value="Glyoxalase/Bleomycin resistance protein/Dihydroxybiphenyl dioxygenase"/>
    <property type="match status" value="1"/>
</dbReference>
<dbReference type="InterPro" id="IPR004360">
    <property type="entry name" value="Glyas_Fos-R_dOase_dom"/>
</dbReference>
<dbReference type="RefSeq" id="WP_378042818.1">
    <property type="nucleotide sequence ID" value="NZ_JBHLWH010000042.1"/>
</dbReference>
<evidence type="ECO:0000313" key="2">
    <source>
        <dbReference type="EMBL" id="MFB9073336.1"/>
    </source>
</evidence>
<name>A0ABV5G328_9MICC</name>
<dbReference type="Gene3D" id="3.10.180.10">
    <property type="entry name" value="2,3-Dihydroxybiphenyl 1,2-Dioxygenase, domain 1"/>
    <property type="match status" value="1"/>
</dbReference>
<feature type="domain" description="VOC" evidence="1">
    <location>
        <begin position="3"/>
        <end position="120"/>
    </location>
</feature>
<dbReference type="PROSITE" id="PS51819">
    <property type="entry name" value="VOC"/>
    <property type="match status" value="1"/>
</dbReference>
<dbReference type="InterPro" id="IPR037523">
    <property type="entry name" value="VOC_core"/>
</dbReference>
<organism evidence="2 3">
    <name type="scientific">Citricoccus parietis</name>
    <dbReference type="NCBI Taxonomy" id="592307"/>
    <lineage>
        <taxon>Bacteria</taxon>
        <taxon>Bacillati</taxon>
        <taxon>Actinomycetota</taxon>
        <taxon>Actinomycetes</taxon>
        <taxon>Micrococcales</taxon>
        <taxon>Micrococcaceae</taxon>
        <taxon>Citricoccus</taxon>
    </lineage>
</organism>
<dbReference type="InterPro" id="IPR029068">
    <property type="entry name" value="Glyas_Bleomycin-R_OHBP_Dase"/>
</dbReference>
<reference evidence="2 3" key="1">
    <citation type="submission" date="2024-09" db="EMBL/GenBank/DDBJ databases">
        <authorList>
            <person name="Sun Q."/>
            <person name="Mori K."/>
        </authorList>
    </citation>
    <scope>NUCLEOTIDE SEQUENCE [LARGE SCALE GENOMIC DNA]</scope>
    <source>
        <strain evidence="2 3">CCM 7609</strain>
    </source>
</reference>
<dbReference type="Proteomes" id="UP001589575">
    <property type="component" value="Unassembled WGS sequence"/>
</dbReference>
<evidence type="ECO:0000313" key="3">
    <source>
        <dbReference type="Proteomes" id="UP001589575"/>
    </source>
</evidence>
<accession>A0ABV5G328</accession>
<gene>
    <name evidence="2" type="ORF">ACFFX0_19890</name>
</gene>
<evidence type="ECO:0000259" key="1">
    <source>
        <dbReference type="PROSITE" id="PS51819"/>
    </source>
</evidence>